<reference evidence="9" key="1">
    <citation type="journal article" date="2020" name="mSystems">
        <title>Genome- and Community-Level Interaction Insights into Carbon Utilization and Element Cycling Functions of Hydrothermarchaeota in Hydrothermal Sediment.</title>
        <authorList>
            <person name="Zhou Z."/>
            <person name="Liu Y."/>
            <person name="Xu W."/>
            <person name="Pan J."/>
            <person name="Luo Z.H."/>
            <person name="Li M."/>
        </authorList>
    </citation>
    <scope>NUCLEOTIDE SEQUENCE [LARGE SCALE GENOMIC DNA]</scope>
    <source>
        <strain evidence="9">SpSt-125</strain>
    </source>
</reference>
<dbReference type="FunFam" id="3.20.20.80:FF:000080">
    <property type="entry name" value="Beta-glucuronidase UidA"/>
    <property type="match status" value="1"/>
</dbReference>
<dbReference type="InterPro" id="IPR008979">
    <property type="entry name" value="Galactose-bd-like_sf"/>
</dbReference>
<dbReference type="InterPro" id="IPR006104">
    <property type="entry name" value="Glyco_hydro_2_N"/>
</dbReference>
<evidence type="ECO:0000256" key="2">
    <source>
        <dbReference type="ARBA" id="ARBA00012761"/>
    </source>
</evidence>
<dbReference type="AlphaFoldDB" id="A0A7J2U3C9"/>
<dbReference type="EMBL" id="DSEU01000046">
    <property type="protein sequence ID" value="HEM67328.1"/>
    <property type="molecule type" value="Genomic_DNA"/>
</dbReference>
<dbReference type="SUPFAM" id="SSF51445">
    <property type="entry name" value="(Trans)glycosidases"/>
    <property type="match status" value="1"/>
</dbReference>
<evidence type="ECO:0000256" key="4">
    <source>
        <dbReference type="ARBA" id="ARBA00022801"/>
    </source>
</evidence>
<dbReference type="GO" id="GO:0030246">
    <property type="term" value="F:carbohydrate binding"/>
    <property type="evidence" value="ECO:0007669"/>
    <property type="project" value="TreeGrafter"/>
</dbReference>
<evidence type="ECO:0000313" key="9">
    <source>
        <dbReference type="EMBL" id="HEM67328.1"/>
    </source>
</evidence>
<dbReference type="InterPro" id="IPR017853">
    <property type="entry name" value="GH"/>
</dbReference>
<organism evidence="9">
    <name type="scientific">Ignisphaera aggregans</name>
    <dbReference type="NCBI Taxonomy" id="334771"/>
    <lineage>
        <taxon>Archaea</taxon>
        <taxon>Thermoproteota</taxon>
        <taxon>Thermoprotei</taxon>
        <taxon>Desulfurococcales</taxon>
        <taxon>Desulfurococcaceae</taxon>
        <taxon>Ignisphaera</taxon>
    </lineage>
</organism>
<evidence type="ECO:0000259" key="8">
    <source>
        <dbReference type="Pfam" id="PF02837"/>
    </source>
</evidence>
<dbReference type="Pfam" id="PF00703">
    <property type="entry name" value="Glyco_hydro_2"/>
    <property type="match status" value="1"/>
</dbReference>
<dbReference type="Pfam" id="PF02836">
    <property type="entry name" value="Glyco_hydro_2_C"/>
    <property type="match status" value="1"/>
</dbReference>
<dbReference type="InterPro" id="IPR006103">
    <property type="entry name" value="Glyco_hydro_2_cat"/>
</dbReference>
<feature type="domain" description="Glycosyl hydrolases family 2 sugar binding" evidence="8">
    <location>
        <begin position="10"/>
        <end position="160"/>
    </location>
</feature>
<dbReference type="SUPFAM" id="SSF49785">
    <property type="entry name" value="Galactose-binding domain-like"/>
    <property type="match status" value="1"/>
</dbReference>
<dbReference type="PANTHER" id="PTHR10066:SF67">
    <property type="entry name" value="BETA-GLUCURONIDASE"/>
    <property type="match status" value="1"/>
</dbReference>
<comment type="similarity">
    <text evidence="1">Belongs to the glycosyl hydrolase 2 family.</text>
</comment>
<dbReference type="Gene3D" id="2.60.120.260">
    <property type="entry name" value="Galactose-binding domain-like"/>
    <property type="match status" value="1"/>
</dbReference>
<dbReference type="PANTHER" id="PTHR10066">
    <property type="entry name" value="BETA-GLUCURONIDASE"/>
    <property type="match status" value="1"/>
</dbReference>
<dbReference type="InterPro" id="IPR006102">
    <property type="entry name" value="Ig-like_GH2"/>
</dbReference>
<evidence type="ECO:0000256" key="1">
    <source>
        <dbReference type="ARBA" id="ARBA00007401"/>
    </source>
</evidence>
<feature type="domain" description="Glycoside hydrolase family 2 catalytic" evidence="7">
    <location>
        <begin position="266"/>
        <end position="574"/>
    </location>
</feature>
<dbReference type="Gene3D" id="2.60.40.10">
    <property type="entry name" value="Immunoglobulins"/>
    <property type="match status" value="1"/>
</dbReference>
<accession>A0A7J2U3C9</accession>
<sequence length="586" mass="68117">MKSWFRPRVSLDGFWKFRVDKELLGDREEWFRGFTSSDLIYVPSSWNEQNPEWDQFTGVAWYQKDVYIGTNLRDKMAWIVFKGAGYRTKVWVNGSFVGEHEGSFTQFRFRVNEVVYGGFNKVVVRIDNTPSIDALPPARELNATAYDFFHYGGIHRPVYLEFTDTCHVDDMTIYTDAEGLLKASISIICDRDVDLRIRLMDRELNRVIHEEIVKSVKPGLFTYEKRFAGVKPWSPEEPNLYNFAVELHVDGMVKDIVHERIGFRSVEVKNGKIYLNGKPVYLKGFGRHEDFPVTGKYLPGSVLVRDFYLMKKIGANSFRTSHYPYSDEHLDLADEFGFMVILEPPTCYSGVERILSRDEIAKLFSSEEYVAKARKFIEEMVKQHKNRPSVIMYSVTNEPPSDVPEVAEFIRRLSKFFKELDPSRPVTFASHRSVRDLALGYVDVISLNYYRGWYSEWGDINRGAESMLKEVEEIHQKFPEKPIIITEFGADAILGLHSDPPQMWSEEYQAEFIRSYIEALIKRSYVVGLHIWNFADFRTPQNPGRTILNRKGIYSRDRQPKLATLIVSKLFKNIPTSIEHPTNNQP</sequence>
<evidence type="ECO:0000259" key="6">
    <source>
        <dbReference type="Pfam" id="PF00703"/>
    </source>
</evidence>
<protein>
    <recommendedName>
        <fullName evidence="3">Beta-glucuronidase</fullName>
        <ecNumber evidence="2">3.2.1.31</ecNumber>
    </recommendedName>
</protein>
<feature type="domain" description="Glycoside hydrolase family 2 immunoglobulin-like beta-sandwich" evidence="6">
    <location>
        <begin position="167"/>
        <end position="264"/>
    </location>
</feature>
<keyword evidence="5" id="KW-0326">Glycosidase</keyword>
<dbReference type="InterPro" id="IPR006101">
    <property type="entry name" value="Glyco_hydro_2"/>
</dbReference>
<dbReference type="GO" id="GO:0005975">
    <property type="term" value="P:carbohydrate metabolic process"/>
    <property type="evidence" value="ECO:0007669"/>
    <property type="project" value="InterPro"/>
</dbReference>
<evidence type="ECO:0000256" key="5">
    <source>
        <dbReference type="ARBA" id="ARBA00023295"/>
    </source>
</evidence>
<dbReference type="InterPro" id="IPR013783">
    <property type="entry name" value="Ig-like_fold"/>
</dbReference>
<comment type="caution">
    <text evidence="9">The sequence shown here is derived from an EMBL/GenBank/DDBJ whole genome shotgun (WGS) entry which is preliminary data.</text>
</comment>
<dbReference type="GO" id="GO:0019391">
    <property type="term" value="P:glucuronoside catabolic process"/>
    <property type="evidence" value="ECO:0007669"/>
    <property type="project" value="TreeGrafter"/>
</dbReference>
<evidence type="ECO:0000259" key="7">
    <source>
        <dbReference type="Pfam" id="PF02836"/>
    </source>
</evidence>
<keyword evidence="4 9" id="KW-0378">Hydrolase</keyword>
<dbReference type="PRINTS" id="PR00132">
    <property type="entry name" value="GLHYDRLASE2"/>
</dbReference>
<proteinExistence type="inferred from homology"/>
<dbReference type="SUPFAM" id="SSF49303">
    <property type="entry name" value="beta-Galactosidase/glucuronidase domain"/>
    <property type="match status" value="1"/>
</dbReference>
<gene>
    <name evidence="9" type="ORF">ENO26_07185</name>
</gene>
<dbReference type="Pfam" id="PF02837">
    <property type="entry name" value="Glyco_hydro_2_N"/>
    <property type="match status" value="1"/>
</dbReference>
<dbReference type="GO" id="GO:0004566">
    <property type="term" value="F:beta-glucuronidase activity"/>
    <property type="evidence" value="ECO:0007669"/>
    <property type="project" value="UniProtKB-EC"/>
</dbReference>
<evidence type="ECO:0000256" key="3">
    <source>
        <dbReference type="ARBA" id="ARBA00016205"/>
    </source>
</evidence>
<name>A0A7J2U3C9_9CREN</name>
<dbReference type="EC" id="3.2.1.31" evidence="2"/>
<dbReference type="InterPro" id="IPR036156">
    <property type="entry name" value="Beta-gal/glucu_dom_sf"/>
</dbReference>
<dbReference type="Gene3D" id="3.20.20.80">
    <property type="entry name" value="Glycosidases"/>
    <property type="match status" value="1"/>
</dbReference>